<evidence type="ECO:0000256" key="5">
    <source>
        <dbReference type="ARBA" id="ARBA00023034"/>
    </source>
</evidence>
<feature type="transmembrane region" description="Helical" evidence="7">
    <location>
        <begin position="6"/>
        <end position="28"/>
    </location>
</feature>
<evidence type="ECO:0000313" key="9">
    <source>
        <dbReference type="Proteomes" id="UP000472263"/>
    </source>
</evidence>
<organism evidence="8 9">
    <name type="scientific">Myripristis murdjan</name>
    <name type="common">pinecone soldierfish</name>
    <dbReference type="NCBI Taxonomy" id="586833"/>
    <lineage>
        <taxon>Eukaryota</taxon>
        <taxon>Metazoa</taxon>
        <taxon>Chordata</taxon>
        <taxon>Craniata</taxon>
        <taxon>Vertebrata</taxon>
        <taxon>Euteleostomi</taxon>
        <taxon>Actinopterygii</taxon>
        <taxon>Neopterygii</taxon>
        <taxon>Teleostei</taxon>
        <taxon>Neoteleostei</taxon>
        <taxon>Acanthomorphata</taxon>
        <taxon>Holocentriformes</taxon>
        <taxon>Holocentridae</taxon>
        <taxon>Myripristis</taxon>
    </lineage>
</organism>
<evidence type="ECO:0000256" key="6">
    <source>
        <dbReference type="ARBA" id="ARBA00023136"/>
    </source>
</evidence>
<keyword evidence="5" id="KW-0333">Golgi apparatus</keyword>
<gene>
    <name evidence="8" type="primary">LOC115372543</name>
</gene>
<dbReference type="InterPro" id="IPR003689">
    <property type="entry name" value="ZIP"/>
</dbReference>
<feature type="transmembrane region" description="Helical" evidence="7">
    <location>
        <begin position="233"/>
        <end position="255"/>
    </location>
</feature>
<dbReference type="GO" id="GO:0005634">
    <property type="term" value="C:nucleus"/>
    <property type="evidence" value="ECO:0007669"/>
    <property type="project" value="UniProtKB-SubCell"/>
</dbReference>
<dbReference type="PANTHER" id="PTHR16133">
    <property type="entry name" value="SOLUTE CARRIER FAMILY 39 ZINC TRANSPORTER , MEMBER 9-RELATED"/>
    <property type="match status" value="1"/>
</dbReference>
<dbReference type="PANTHER" id="PTHR16133:SF4">
    <property type="entry name" value="ZINC TRANSPORTER ZIP9"/>
    <property type="match status" value="1"/>
</dbReference>
<dbReference type="GO" id="GO:0005385">
    <property type="term" value="F:zinc ion transmembrane transporter activity"/>
    <property type="evidence" value="ECO:0007669"/>
    <property type="project" value="UniProtKB-UniRule"/>
</dbReference>
<accession>A0A667Y6G1</accession>
<evidence type="ECO:0000313" key="8">
    <source>
        <dbReference type="Ensembl" id="ENSMMDP00005016951.1"/>
    </source>
</evidence>
<reference evidence="8" key="1">
    <citation type="submission" date="2019-06" db="EMBL/GenBank/DDBJ databases">
        <authorList>
            <consortium name="Wellcome Sanger Institute Data Sharing"/>
        </authorList>
    </citation>
    <scope>NUCLEOTIDE SEQUENCE [LARGE SCALE GENOMIC DNA]</scope>
</reference>
<dbReference type="AlphaFoldDB" id="A0A667Y6G1"/>
<name>A0A667Y6G1_9TELE</name>
<dbReference type="GO" id="GO:0048471">
    <property type="term" value="C:perinuclear region of cytoplasm"/>
    <property type="evidence" value="ECO:0007669"/>
    <property type="project" value="UniProtKB-SubCell"/>
</dbReference>
<evidence type="ECO:0000256" key="2">
    <source>
        <dbReference type="ARBA" id="ARBA00004394"/>
    </source>
</evidence>
<keyword evidence="7" id="KW-0864">Zinc transport</keyword>
<feature type="transmembrane region" description="Helical" evidence="7">
    <location>
        <begin position="202"/>
        <end position="221"/>
    </location>
</feature>
<dbReference type="InterPro" id="IPR045891">
    <property type="entry name" value="ZIP9"/>
</dbReference>
<comment type="similarity">
    <text evidence="7">Belongs to the ZIP transporter (TC 2.A.5) family.</text>
</comment>
<evidence type="ECO:0000256" key="4">
    <source>
        <dbReference type="ARBA" id="ARBA00022989"/>
    </source>
</evidence>
<evidence type="ECO:0000256" key="1">
    <source>
        <dbReference type="ARBA" id="ARBA00004127"/>
    </source>
</evidence>
<keyword evidence="9" id="KW-1185">Reference proteome</keyword>
<reference evidence="8" key="3">
    <citation type="submission" date="2025-09" db="UniProtKB">
        <authorList>
            <consortium name="Ensembl"/>
        </authorList>
    </citation>
    <scope>IDENTIFICATION</scope>
</reference>
<keyword evidence="7" id="KW-0813">Transport</keyword>
<dbReference type="GO" id="GO:0005886">
    <property type="term" value="C:plasma membrane"/>
    <property type="evidence" value="ECO:0007669"/>
    <property type="project" value="UniProtKB-SubCell"/>
</dbReference>
<dbReference type="GeneTree" id="ENSGT00390000010094"/>
<keyword evidence="3 7" id="KW-0812">Transmembrane</keyword>
<keyword evidence="7" id="KW-0406">Ion transport</keyword>
<dbReference type="GO" id="GO:0005739">
    <property type="term" value="C:mitochondrion"/>
    <property type="evidence" value="ECO:0007669"/>
    <property type="project" value="UniProtKB-SubCell"/>
</dbReference>
<protein>
    <recommendedName>
        <fullName evidence="7">Zinc transporter ZIP9</fullName>
        <shortName evidence="7">ZIP-9</shortName>
    </recommendedName>
    <alternativeName>
        <fullName evidence="7">Solute carrier family 39 member 9</fullName>
    </alternativeName>
    <alternativeName>
        <fullName evidence="7">Zrt- and Irt-like protein 9</fullName>
    </alternativeName>
</protein>
<reference evidence="8" key="2">
    <citation type="submission" date="2025-08" db="UniProtKB">
        <authorList>
            <consortium name="Ensembl"/>
        </authorList>
    </citation>
    <scope>IDENTIFICATION</scope>
</reference>
<proteinExistence type="inferred from homology"/>
<comment type="subcellular location">
    <subcellularLocation>
        <location evidence="7">Cell membrane</location>
        <topology evidence="7">Multi-pass membrane protein</topology>
    </subcellularLocation>
    <subcellularLocation>
        <location evidence="7">Cytoplasm</location>
        <location evidence="7">Perinuclear region</location>
    </subcellularLocation>
    <subcellularLocation>
        <location evidence="1">Endomembrane system</location>
        <topology evidence="1">Multi-pass membrane protein</topology>
    </subcellularLocation>
    <subcellularLocation>
        <location evidence="2">Golgi apparatus membrane</location>
    </subcellularLocation>
    <subcellularLocation>
        <location evidence="7">Golgi apparatus</location>
        <location evidence="7">trans-Golgi network membrane</location>
    </subcellularLocation>
    <subcellularLocation>
        <location evidence="7">Mitochondrion</location>
    </subcellularLocation>
    <subcellularLocation>
        <location evidence="7">Nucleus</location>
    </subcellularLocation>
</comment>
<evidence type="ECO:0000256" key="3">
    <source>
        <dbReference type="ARBA" id="ARBA00022692"/>
    </source>
</evidence>
<dbReference type="InParanoid" id="A0A667Y6G1"/>
<keyword evidence="4 7" id="KW-1133">Transmembrane helix</keyword>
<feature type="transmembrane region" description="Helical" evidence="7">
    <location>
        <begin position="169"/>
        <end position="190"/>
    </location>
</feature>
<comment type="function">
    <text evidence="7">Transports zinc ions across cell and organelle membranes into the cytoplasm and regulates intracellular zinc homeostasis. Participates in the zinc ions efflux out of the secretory compartments. Also functions as membrane androgen receptor that mediates, through a G protein, the non-classical androgen signaling pathway, characterized by the activation of MAPK3/MAPK1 (Erk1/2) and transcription factors CREB1 or ATF1. Moreover, has dual functions as membrane-bound androgen receptor and as an androgen-dependent zinc transporter both of which are mediated through an inhibitory G protein (Gi) that mediates both MAP kinase and zinc signaling leading to the androgen-dependent apoptotic process.</text>
</comment>
<keyword evidence="7" id="KW-0862">Zinc</keyword>
<dbReference type="Proteomes" id="UP000472263">
    <property type="component" value="Chromosome 15"/>
</dbReference>
<keyword evidence="6 7" id="KW-0472">Membrane</keyword>
<dbReference type="Pfam" id="PF02535">
    <property type="entry name" value="Zip"/>
    <property type="match status" value="2"/>
</dbReference>
<dbReference type="Ensembl" id="ENSMMDT00005017380.1">
    <property type="protein sequence ID" value="ENSMMDP00005016951.1"/>
    <property type="gene ID" value="ENSMMDG00005008486.1"/>
</dbReference>
<keyword evidence="7" id="KW-0325">Glycoprotein</keyword>
<dbReference type="GO" id="GO:0000139">
    <property type="term" value="C:Golgi membrane"/>
    <property type="evidence" value="ECO:0007669"/>
    <property type="project" value="UniProtKB-SubCell"/>
</dbReference>
<feature type="transmembrane region" description="Helical" evidence="7">
    <location>
        <begin position="35"/>
        <end position="55"/>
    </location>
</feature>
<feature type="transmembrane region" description="Helical" evidence="7">
    <location>
        <begin position="91"/>
        <end position="111"/>
    </location>
</feature>
<sequence length="308" mass="33228">MDGMSTITIIAVAMFVGCLIFGFIPLWIPLSEVKLKFVTLLGAGLLCGTALALIIPEGVHMMEESWRGEGWAGVAWGSSCEVQETPSETSYPPRVCIGVALVVGFTFMFVVDQIGTYLSMRCKYFHFSRTLNVCFVLQNVSPTRIFLSYHPDGIALGAAMATPEKTAHVMVFFAVILHKAPTAFGLVSFLMHAGLGRKCIQVHLLCFSAVAPLFAICTYVILSSPTESSDPMILTGLGMLFSAGTFLYVATVHVLPQVSSKGQQQPPPPFQEHSGAEVQQHKHLGFLESLTFVLGAGLPLLGLALIDD</sequence>
<feature type="transmembrane region" description="Helical" evidence="7">
    <location>
        <begin position="284"/>
        <end position="306"/>
    </location>
</feature>
<evidence type="ECO:0000256" key="7">
    <source>
        <dbReference type="RuleBase" id="RU369011"/>
    </source>
</evidence>